<feature type="compositionally biased region" description="Polar residues" evidence="8">
    <location>
        <begin position="937"/>
        <end position="975"/>
    </location>
</feature>
<feature type="region of interest" description="Disordered" evidence="8">
    <location>
        <begin position="161"/>
        <end position="185"/>
    </location>
</feature>
<dbReference type="GeneID" id="33557112"/>
<feature type="compositionally biased region" description="Gly residues" evidence="8">
    <location>
        <begin position="908"/>
        <end position="921"/>
    </location>
</feature>
<feature type="compositionally biased region" description="Pro residues" evidence="8">
    <location>
        <begin position="631"/>
        <end position="643"/>
    </location>
</feature>
<organism evidence="10 11">
    <name type="scientific">Kockovaella imperatae</name>
    <dbReference type="NCBI Taxonomy" id="4999"/>
    <lineage>
        <taxon>Eukaryota</taxon>
        <taxon>Fungi</taxon>
        <taxon>Dikarya</taxon>
        <taxon>Basidiomycota</taxon>
        <taxon>Agaricomycotina</taxon>
        <taxon>Tremellomycetes</taxon>
        <taxon>Tremellales</taxon>
        <taxon>Cuniculitremaceae</taxon>
        <taxon>Kockovaella</taxon>
    </lineage>
</organism>
<evidence type="ECO:0000256" key="2">
    <source>
        <dbReference type="ARBA" id="ARBA00022723"/>
    </source>
</evidence>
<keyword evidence="6" id="KW-0804">Transcription</keyword>
<feature type="compositionally biased region" description="Basic residues" evidence="8">
    <location>
        <begin position="233"/>
        <end position="245"/>
    </location>
</feature>
<gene>
    <name evidence="10" type="ORF">BD324DRAFT_620604</name>
</gene>
<keyword evidence="11" id="KW-1185">Reference proteome</keyword>
<evidence type="ECO:0000313" key="11">
    <source>
        <dbReference type="Proteomes" id="UP000193218"/>
    </source>
</evidence>
<evidence type="ECO:0000256" key="7">
    <source>
        <dbReference type="ARBA" id="ARBA00023242"/>
    </source>
</evidence>
<feature type="compositionally biased region" description="Polar residues" evidence="8">
    <location>
        <begin position="588"/>
        <end position="603"/>
    </location>
</feature>
<dbReference type="OrthoDB" id="5600085at2759"/>
<dbReference type="SMART" id="SM01090">
    <property type="entry name" value="Copper-fist"/>
    <property type="match status" value="1"/>
</dbReference>
<dbReference type="GO" id="GO:0000978">
    <property type="term" value="F:RNA polymerase II cis-regulatory region sequence-specific DNA binding"/>
    <property type="evidence" value="ECO:0007669"/>
    <property type="project" value="TreeGrafter"/>
</dbReference>
<dbReference type="PROSITE" id="PS50073">
    <property type="entry name" value="COPPER_FIST_2"/>
    <property type="match status" value="1"/>
</dbReference>
<evidence type="ECO:0000256" key="1">
    <source>
        <dbReference type="ARBA" id="ARBA00004123"/>
    </source>
</evidence>
<dbReference type="GO" id="GO:0005507">
    <property type="term" value="F:copper ion binding"/>
    <property type="evidence" value="ECO:0007669"/>
    <property type="project" value="InterPro"/>
</dbReference>
<keyword evidence="4" id="KW-0186">Copper</keyword>
<evidence type="ECO:0000256" key="3">
    <source>
        <dbReference type="ARBA" id="ARBA00022833"/>
    </source>
</evidence>
<dbReference type="Proteomes" id="UP000193218">
    <property type="component" value="Unassembled WGS sequence"/>
</dbReference>
<evidence type="ECO:0000313" key="10">
    <source>
        <dbReference type="EMBL" id="ORX38372.1"/>
    </source>
</evidence>
<comment type="subcellular location">
    <subcellularLocation>
        <location evidence="1">Nucleus</location>
    </subcellularLocation>
</comment>
<feature type="region of interest" description="Disordered" evidence="8">
    <location>
        <begin position="529"/>
        <end position="603"/>
    </location>
</feature>
<dbReference type="InterPro" id="IPR036395">
    <property type="entry name" value="Cu_fist_DNA-bd_dom_sf"/>
</dbReference>
<dbReference type="GO" id="GO:0000981">
    <property type="term" value="F:DNA-binding transcription factor activity, RNA polymerase II-specific"/>
    <property type="evidence" value="ECO:0007669"/>
    <property type="project" value="TreeGrafter"/>
</dbReference>
<feature type="compositionally biased region" description="Polar residues" evidence="8">
    <location>
        <begin position="713"/>
        <end position="730"/>
    </location>
</feature>
<feature type="compositionally biased region" description="Low complexity" evidence="8">
    <location>
        <begin position="167"/>
        <end position="182"/>
    </location>
</feature>
<dbReference type="PRINTS" id="PR00617">
    <property type="entry name" value="COPPERFIST"/>
</dbReference>
<feature type="compositionally biased region" description="Low complexity" evidence="8">
    <location>
        <begin position="568"/>
        <end position="585"/>
    </location>
</feature>
<dbReference type="SMART" id="SM00412">
    <property type="entry name" value="Cu_FIST"/>
    <property type="match status" value="1"/>
</dbReference>
<feature type="region of interest" description="Disordered" evidence="8">
    <location>
        <begin position="615"/>
        <end position="687"/>
    </location>
</feature>
<dbReference type="InParanoid" id="A0A1Y1UK64"/>
<feature type="region of interest" description="Disordered" evidence="8">
    <location>
        <begin position="76"/>
        <end position="108"/>
    </location>
</feature>
<dbReference type="GO" id="GO:0006879">
    <property type="term" value="P:intracellular iron ion homeostasis"/>
    <property type="evidence" value="ECO:0007669"/>
    <property type="project" value="TreeGrafter"/>
</dbReference>
<dbReference type="STRING" id="4999.A0A1Y1UK64"/>
<dbReference type="InterPro" id="IPR051763">
    <property type="entry name" value="Copper_Homeo_Regul"/>
</dbReference>
<evidence type="ECO:0000259" key="9">
    <source>
        <dbReference type="PROSITE" id="PS50073"/>
    </source>
</evidence>
<dbReference type="SUPFAM" id="SSF57879">
    <property type="entry name" value="Zinc domain conserved in yeast copper-regulated transcription factors"/>
    <property type="match status" value="1"/>
</dbReference>
<dbReference type="AlphaFoldDB" id="A0A1Y1UK64"/>
<dbReference type="GO" id="GO:0045944">
    <property type="term" value="P:positive regulation of transcription by RNA polymerase II"/>
    <property type="evidence" value="ECO:0007669"/>
    <property type="project" value="TreeGrafter"/>
</dbReference>
<dbReference type="FunFam" id="3.90.430.10:FF:000001">
    <property type="entry name" value="Copper fist DNA-binding protein"/>
    <property type="match status" value="1"/>
</dbReference>
<proteinExistence type="predicted"/>
<comment type="caution">
    <text evidence="10">The sequence shown here is derived from an EMBL/GenBank/DDBJ whole genome shotgun (WGS) entry which is preliminary data.</text>
</comment>
<dbReference type="EMBL" id="NBSH01000004">
    <property type="protein sequence ID" value="ORX38372.1"/>
    <property type="molecule type" value="Genomic_DNA"/>
</dbReference>
<evidence type="ECO:0000256" key="6">
    <source>
        <dbReference type="ARBA" id="ARBA00023163"/>
    </source>
</evidence>
<evidence type="ECO:0000256" key="5">
    <source>
        <dbReference type="ARBA" id="ARBA00023015"/>
    </source>
</evidence>
<keyword evidence="5" id="KW-0805">Transcription regulation</keyword>
<name>A0A1Y1UK64_9TREE</name>
<dbReference type="RefSeq" id="XP_021872294.1">
    <property type="nucleotide sequence ID" value="XM_022015304.1"/>
</dbReference>
<dbReference type="Pfam" id="PF00649">
    <property type="entry name" value="Copper-fist"/>
    <property type="match status" value="1"/>
</dbReference>
<dbReference type="Gene3D" id="3.90.430.10">
    <property type="entry name" value="Copper fist DNA-binding domain"/>
    <property type="match status" value="1"/>
</dbReference>
<feature type="region of interest" description="Disordered" evidence="8">
    <location>
        <begin position="906"/>
        <end position="976"/>
    </location>
</feature>
<dbReference type="PANTHER" id="PTHR28088:SF5">
    <property type="entry name" value="TRANSCRIPTIONAL ACTIVATOR HAA1-RELATED"/>
    <property type="match status" value="1"/>
</dbReference>
<feature type="compositionally biased region" description="Low complexity" evidence="8">
    <location>
        <begin position="774"/>
        <end position="803"/>
    </location>
</feature>
<evidence type="ECO:0000256" key="4">
    <source>
        <dbReference type="ARBA" id="ARBA00023008"/>
    </source>
</evidence>
<accession>A0A1Y1UK64</accession>
<feature type="compositionally biased region" description="Polar residues" evidence="8">
    <location>
        <begin position="538"/>
        <end position="554"/>
    </location>
</feature>
<keyword evidence="7" id="KW-0539">Nucleus</keyword>
<reference evidence="10 11" key="1">
    <citation type="submission" date="2017-03" db="EMBL/GenBank/DDBJ databases">
        <title>Widespread Adenine N6-methylation of Active Genes in Fungi.</title>
        <authorList>
            <consortium name="DOE Joint Genome Institute"/>
            <person name="Mondo S.J."/>
            <person name="Dannebaum R.O."/>
            <person name="Kuo R.C."/>
            <person name="Louie K.B."/>
            <person name="Bewick A.J."/>
            <person name="Labutti K."/>
            <person name="Haridas S."/>
            <person name="Kuo A."/>
            <person name="Salamov A."/>
            <person name="Ahrendt S.R."/>
            <person name="Lau R."/>
            <person name="Bowen B.P."/>
            <person name="Lipzen A."/>
            <person name="Sullivan W."/>
            <person name="Andreopoulos W.B."/>
            <person name="Clum A."/>
            <person name="Lindquist E."/>
            <person name="Daum C."/>
            <person name="Northen T.R."/>
            <person name="Ramamoorthy G."/>
            <person name="Schmitz R.J."/>
            <person name="Gryganskyi A."/>
            <person name="Culley D."/>
            <person name="Magnuson J."/>
            <person name="James T.Y."/>
            <person name="O'Malley M.A."/>
            <person name="Stajich J.E."/>
            <person name="Spatafora J.W."/>
            <person name="Visel A."/>
            <person name="Grigoriev I.V."/>
        </authorList>
    </citation>
    <scope>NUCLEOTIDE SEQUENCE [LARGE SCALE GENOMIC DNA]</scope>
    <source>
        <strain evidence="10 11">NRRL Y-17943</strain>
    </source>
</reference>
<feature type="region of interest" description="Disordered" evidence="8">
    <location>
        <begin position="713"/>
        <end position="752"/>
    </location>
</feature>
<feature type="region of interest" description="Disordered" evidence="8">
    <location>
        <begin position="226"/>
        <end position="284"/>
    </location>
</feature>
<dbReference type="GO" id="GO:0005634">
    <property type="term" value="C:nucleus"/>
    <property type="evidence" value="ECO:0007669"/>
    <property type="project" value="UniProtKB-SubCell"/>
</dbReference>
<protein>
    <recommendedName>
        <fullName evidence="9">Copper-fist domain-containing protein</fullName>
    </recommendedName>
</protein>
<dbReference type="GO" id="GO:0006878">
    <property type="term" value="P:intracellular copper ion homeostasis"/>
    <property type="evidence" value="ECO:0007669"/>
    <property type="project" value="TreeGrafter"/>
</dbReference>
<keyword evidence="3" id="KW-0862">Zinc</keyword>
<dbReference type="InterPro" id="IPR001083">
    <property type="entry name" value="Cu_fist_DNA-bd_dom"/>
</dbReference>
<evidence type="ECO:0000256" key="8">
    <source>
        <dbReference type="SAM" id="MobiDB-lite"/>
    </source>
</evidence>
<feature type="region of interest" description="Disordered" evidence="8">
    <location>
        <begin position="766"/>
        <end position="820"/>
    </location>
</feature>
<keyword evidence="2" id="KW-0479">Metal-binding</keyword>
<sequence length="1032" mass="109170">MVLVNDKKFACATCIKGHRVSGCTHTDRPLFEVKKKGRPSTQCNHCKDKRKGAGGPAGGSVHVKCQCGDPIPPEMIMPGSSRPIQPSQDPNDHMETRKGQPGSKATLPNGLKDIHDMAAAAEALSAFQRENEMQMAHRKVANLLNPCHCKTGGLCKCCEPKREKTESVPSPVPSTSSGSRTPNGDRPVITDKFIEMFQSKATTGTQTSTSSRVGPTWAQLMATDGISPENKHHPAHTSSHVHKTKLYSPYTPPSGHTTPRHAAGHQVGSNSHHVGWASSSSSSVQPKIKPIADMNQFLGAVFQDDGSIATEIPRSALGLPGIQTFDTAAEQGGVKVEPAEMEVDAPVTFPTQDDVVIGACTCGDECDCPGCVIHGNATTATDSTAHCCGEHCSSTFDCADHLSFPRGISSIGHMLSIAAANVPHPPRHRSTDLTAHDTFVMPSSARHSDDAARQHGVVPLKRLECCNGRCQCPSGNCSCKEDCCGCCTRCACDEEGDTAMQQCPPGGQPSQSACCKVPAITPPIAAQREPILAPTPPNGSLLSPQSAVSSNNPTEHVDPLNAPELLRRSSSSASKSSKGSALGRRATVGSQSTGTNTPSHRTISTGKAACKSLALHQPPQHPHSHSRPHVPKQPNPPVHPNGPPVSVNHIHRPGSSGLRTPTDRRASAASSVSVPIATPERTNTNGFSLGNFQNDGELMDYINSLTSGPATNFDTSPFSLTGSTDPSRNPLSAAAAPQLDPFDVPMESPAPNMTDQEILDMLVQAMNPSPPTQPQEQQQQPPQQQQPQQQPQQPQQHQQQPEPSDYQYFDPNNFEPNLPVSTFSGQTVLDNIGFPTSLADLYVRERYEQDTTGPPPPEVPTIRTLPPSSAAFLQGLLSNQQDNPNLIDLSKPLTASDVEKILRALQNQGGGGGGGGGGGAGTAPQDQRVQSGEAAQATMTNQPLFSGNGISPEQASETGSNVSARPGSEQGSSNNDVDDLFAKFVFDPNLLRDANGEMDLTLMPADAPTANYDLLSMAHGFGMPHAKSTNLD</sequence>
<feature type="domain" description="Copper-fist" evidence="9">
    <location>
        <begin position="1"/>
        <end position="40"/>
    </location>
</feature>
<dbReference type="PANTHER" id="PTHR28088">
    <property type="entry name" value="TRANSCRIPTIONAL ACTIVATOR HAA1-RELATED"/>
    <property type="match status" value="1"/>
</dbReference>